<comment type="caution">
    <text evidence="1">The sequence shown here is derived from an EMBL/GenBank/DDBJ whole genome shotgun (WGS) entry which is preliminary data.</text>
</comment>
<feature type="non-terminal residue" evidence="1">
    <location>
        <position position="1"/>
    </location>
</feature>
<proteinExistence type="predicted"/>
<organism evidence="1 2">
    <name type="scientific">Racocetra persica</name>
    <dbReference type="NCBI Taxonomy" id="160502"/>
    <lineage>
        <taxon>Eukaryota</taxon>
        <taxon>Fungi</taxon>
        <taxon>Fungi incertae sedis</taxon>
        <taxon>Mucoromycota</taxon>
        <taxon>Glomeromycotina</taxon>
        <taxon>Glomeromycetes</taxon>
        <taxon>Diversisporales</taxon>
        <taxon>Gigasporaceae</taxon>
        <taxon>Racocetra</taxon>
    </lineage>
</organism>
<dbReference type="EMBL" id="CAJVQC010110859">
    <property type="protein sequence ID" value="CAG8835039.1"/>
    <property type="molecule type" value="Genomic_DNA"/>
</dbReference>
<evidence type="ECO:0000313" key="2">
    <source>
        <dbReference type="Proteomes" id="UP000789920"/>
    </source>
</evidence>
<reference evidence="1" key="1">
    <citation type="submission" date="2021-06" db="EMBL/GenBank/DDBJ databases">
        <authorList>
            <person name="Kallberg Y."/>
            <person name="Tangrot J."/>
            <person name="Rosling A."/>
        </authorList>
    </citation>
    <scope>NUCLEOTIDE SEQUENCE</scope>
    <source>
        <strain evidence="1">MA461A</strain>
    </source>
</reference>
<gene>
    <name evidence="1" type="ORF">RPERSI_LOCUS29405</name>
</gene>
<name>A0ACA9SDI2_9GLOM</name>
<keyword evidence="2" id="KW-1185">Reference proteome</keyword>
<accession>A0ACA9SDI2</accession>
<evidence type="ECO:0000313" key="1">
    <source>
        <dbReference type="EMBL" id="CAG8835039.1"/>
    </source>
</evidence>
<sequence length="148" mass="17170">PQEITKDTIDLLDYYLEELTEIEQYICFDENITASKDNENEEVLTDQININFEECDNSMQVNVSNEIVVASEDIPKDTAFDSWTEIEVFFEEYGRQNGFIVIKYCIRKDKGGLIHKQTFICEFGEKYSPNKSKTAAQKSKPKNTKSKK</sequence>
<feature type="non-terminal residue" evidence="1">
    <location>
        <position position="148"/>
    </location>
</feature>
<dbReference type="Proteomes" id="UP000789920">
    <property type="component" value="Unassembled WGS sequence"/>
</dbReference>
<protein>
    <submittedName>
        <fullName evidence="1">30113_t:CDS:1</fullName>
    </submittedName>
</protein>